<proteinExistence type="predicted"/>
<keyword evidence="3" id="KW-1185">Reference proteome</keyword>
<dbReference type="RefSeq" id="WP_146578767.1">
    <property type="nucleotide sequence ID" value="NZ_SJPM01000006.1"/>
</dbReference>
<accession>A0A5C6A893</accession>
<dbReference type="OrthoDB" id="7068197at2"/>
<protein>
    <recommendedName>
        <fullName evidence="4">Four helix bundle sensory module for signal transduction</fullName>
    </recommendedName>
</protein>
<keyword evidence="1" id="KW-0812">Transmembrane</keyword>
<reference evidence="2 3" key="1">
    <citation type="submission" date="2019-02" db="EMBL/GenBank/DDBJ databases">
        <title>Deep-cultivation of Planctomycetes and their phenomic and genomic characterization uncovers novel biology.</title>
        <authorList>
            <person name="Wiegand S."/>
            <person name="Jogler M."/>
            <person name="Boedeker C."/>
            <person name="Pinto D."/>
            <person name="Vollmers J."/>
            <person name="Rivas-Marin E."/>
            <person name="Kohn T."/>
            <person name="Peeters S.H."/>
            <person name="Heuer A."/>
            <person name="Rast P."/>
            <person name="Oberbeckmann S."/>
            <person name="Bunk B."/>
            <person name="Jeske O."/>
            <person name="Meyerdierks A."/>
            <person name="Storesund J.E."/>
            <person name="Kallscheuer N."/>
            <person name="Luecker S."/>
            <person name="Lage O.M."/>
            <person name="Pohl T."/>
            <person name="Merkel B.J."/>
            <person name="Hornburger P."/>
            <person name="Mueller R.-W."/>
            <person name="Bruemmer F."/>
            <person name="Labrenz M."/>
            <person name="Spormann A.M."/>
            <person name="Op Den Camp H."/>
            <person name="Overmann J."/>
            <person name="Amann R."/>
            <person name="Jetten M.S.M."/>
            <person name="Mascher T."/>
            <person name="Medema M.H."/>
            <person name="Devos D.P."/>
            <person name="Kaster A.-K."/>
            <person name="Ovreas L."/>
            <person name="Rohde M."/>
            <person name="Galperin M.Y."/>
            <person name="Jogler C."/>
        </authorList>
    </citation>
    <scope>NUCLEOTIDE SEQUENCE [LARGE SCALE GENOMIC DNA]</scope>
    <source>
        <strain evidence="2 3">Pla100</strain>
    </source>
</reference>
<keyword evidence="1" id="KW-0472">Membrane</keyword>
<evidence type="ECO:0000256" key="1">
    <source>
        <dbReference type="SAM" id="Phobius"/>
    </source>
</evidence>
<sequence>MFPKIPTDNLYKFVAISGIVIAISSAILYYSAAYELLNRAAVAKGQLVAFTDGFSLGLNRLAKYVNEQKANLGEEGELAKMYITFPDMEGTLEIARPGAKLDCLWLPSYRESYRKGLTQFDEFLRNTERDFFVSSLTQESEQPEFFSPEEVRSLRSQLRSHHITVEQLWVFQDKTDHIYRLTNFAMFMGCCMTLVGFWLWYVRVQRHLDRILEESVGKEAS</sequence>
<dbReference type="AlphaFoldDB" id="A0A5C6A893"/>
<gene>
    <name evidence="2" type="ORF">Pla100_34010</name>
</gene>
<comment type="caution">
    <text evidence="2">The sequence shown here is derived from an EMBL/GenBank/DDBJ whole genome shotgun (WGS) entry which is preliminary data.</text>
</comment>
<dbReference type="Proteomes" id="UP000316213">
    <property type="component" value="Unassembled WGS sequence"/>
</dbReference>
<name>A0A5C6A893_9BACT</name>
<feature type="transmembrane region" description="Helical" evidence="1">
    <location>
        <begin position="181"/>
        <end position="201"/>
    </location>
</feature>
<evidence type="ECO:0000313" key="2">
    <source>
        <dbReference type="EMBL" id="TWT95759.1"/>
    </source>
</evidence>
<evidence type="ECO:0000313" key="3">
    <source>
        <dbReference type="Proteomes" id="UP000316213"/>
    </source>
</evidence>
<organism evidence="2 3">
    <name type="scientific">Neorhodopirellula pilleata</name>
    <dbReference type="NCBI Taxonomy" id="2714738"/>
    <lineage>
        <taxon>Bacteria</taxon>
        <taxon>Pseudomonadati</taxon>
        <taxon>Planctomycetota</taxon>
        <taxon>Planctomycetia</taxon>
        <taxon>Pirellulales</taxon>
        <taxon>Pirellulaceae</taxon>
        <taxon>Neorhodopirellula</taxon>
    </lineage>
</organism>
<keyword evidence="1" id="KW-1133">Transmembrane helix</keyword>
<feature type="transmembrane region" description="Helical" evidence="1">
    <location>
        <begin position="12"/>
        <end position="30"/>
    </location>
</feature>
<dbReference type="EMBL" id="SJPM01000006">
    <property type="protein sequence ID" value="TWT95759.1"/>
    <property type="molecule type" value="Genomic_DNA"/>
</dbReference>
<evidence type="ECO:0008006" key="4">
    <source>
        <dbReference type="Google" id="ProtNLM"/>
    </source>
</evidence>